<keyword evidence="1" id="KW-0472">Membrane</keyword>
<comment type="caution">
    <text evidence="2">The sequence shown here is derived from an EMBL/GenBank/DDBJ whole genome shotgun (WGS) entry which is preliminary data.</text>
</comment>
<keyword evidence="3" id="KW-1185">Reference proteome</keyword>
<dbReference type="GO" id="GO:0044877">
    <property type="term" value="F:protein-containing complex binding"/>
    <property type="evidence" value="ECO:0007669"/>
    <property type="project" value="InterPro"/>
</dbReference>
<name>A0A7J7J285_BUGNE</name>
<evidence type="ECO:0000313" key="2">
    <source>
        <dbReference type="EMBL" id="KAF6019791.1"/>
    </source>
</evidence>
<evidence type="ECO:0000256" key="1">
    <source>
        <dbReference type="SAM" id="Phobius"/>
    </source>
</evidence>
<evidence type="ECO:0000313" key="3">
    <source>
        <dbReference type="Proteomes" id="UP000593567"/>
    </source>
</evidence>
<dbReference type="PANTHER" id="PTHR16262:SF2">
    <property type="entry name" value="PEROXISOME ASSEMBLY PROTEIN 26"/>
    <property type="match status" value="1"/>
</dbReference>
<organism evidence="2 3">
    <name type="scientific">Bugula neritina</name>
    <name type="common">Brown bryozoan</name>
    <name type="synonym">Sertularia neritina</name>
    <dbReference type="NCBI Taxonomy" id="10212"/>
    <lineage>
        <taxon>Eukaryota</taxon>
        <taxon>Metazoa</taxon>
        <taxon>Spiralia</taxon>
        <taxon>Lophotrochozoa</taxon>
        <taxon>Bryozoa</taxon>
        <taxon>Gymnolaemata</taxon>
        <taxon>Cheilostomatida</taxon>
        <taxon>Flustrina</taxon>
        <taxon>Buguloidea</taxon>
        <taxon>Bugulidae</taxon>
        <taxon>Bugula</taxon>
    </lineage>
</organism>
<sequence>MHCPKVQAVLREVFKLDTDSMAQTEIAKSESNIFTSKKSASVLLIARDFEKCLEVCKEVLRLRRLGNLEDKNGSTTENENLSLKLSQYEETEHLIVILIQAFAELERWEEVLPYITDYYQGIENVSAYVLKLCLLLHARVREYSICSAIYNIWMRANAQSWSDQEDISMLVDVYIKHVLIPTGKASEVEGFLCSTQLDEASQQKLLSAYEEVIQKSRALGSSVEDEEKEKKKVSQHNSQAFLDSTVGKAFRVVGVVIRWFRTIEPRRVAGILVSLAGLAAFAAIMLNGVPVAIFDVILDHLIFRRHRNFYK</sequence>
<dbReference type="AlphaFoldDB" id="A0A7J7J285"/>
<dbReference type="GO" id="GO:0016558">
    <property type="term" value="P:protein import into peroxisome matrix"/>
    <property type="evidence" value="ECO:0007669"/>
    <property type="project" value="TreeGrafter"/>
</dbReference>
<dbReference type="InterPro" id="IPR010797">
    <property type="entry name" value="Pex26"/>
</dbReference>
<protein>
    <submittedName>
        <fullName evidence="2">PEX26</fullName>
    </submittedName>
</protein>
<dbReference type="PANTHER" id="PTHR16262">
    <property type="entry name" value="PEROXISOME ASSEMBLY PROTEIN 26"/>
    <property type="match status" value="1"/>
</dbReference>
<feature type="transmembrane region" description="Helical" evidence="1">
    <location>
        <begin position="271"/>
        <end position="298"/>
    </location>
</feature>
<dbReference type="OrthoDB" id="5954192at2759"/>
<keyword evidence="1" id="KW-1133">Transmembrane helix</keyword>
<dbReference type="EMBL" id="VXIV02003211">
    <property type="protein sequence ID" value="KAF6019791.1"/>
    <property type="molecule type" value="Genomic_DNA"/>
</dbReference>
<dbReference type="GO" id="GO:0045046">
    <property type="term" value="P:protein import into peroxisome membrane"/>
    <property type="evidence" value="ECO:0007669"/>
    <property type="project" value="InterPro"/>
</dbReference>
<reference evidence="2" key="1">
    <citation type="submission" date="2020-06" db="EMBL/GenBank/DDBJ databases">
        <title>Draft genome of Bugula neritina, a colonial animal packing powerful symbionts and potential medicines.</title>
        <authorList>
            <person name="Rayko M."/>
        </authorList>
    </citation>
    <scope>NUCLEOTIDE SEQUENCE [LARGE SCALE GENOMIC DNA]</scope>
    <source>
        <strain evidence="2">Kwan_BN1</strain>
    </source>
</reference>
<accession>A0A7J7J285</accession>
<dbReference type="Proteomes" id="UP000593567">
    <property type="component" value="Unassembled WGS sequence"/>
</dbReference>
<dbReference type="GO" id="GO:0005778">
    <property type="term" value="C:peroxisomal membrane"/>
    <property type="evidence" value="ECO:0007669"/>
    <property type="project" value="InterPro"/>
</dbReference>
<proteinExistence type="predicted"/>
<dbReference type="Pfam" id="PF07163">
    <property type="entry name" value="Pex26"/>
    <property type="match status" value="1"/>
</dbReference>
<keyword evidence="1" id="KW-0812">Transmembrane</keyword>
<dbReference type="GO" id="GO:0051117">
    <property type="term" value="F:ATPase binding"/>
    <property type="evidence" value="ECO:0007669"/>
    <property type="project" value="TreeGrafter"/>
</dbReference>
<gene>
    <name evidence="2" type="ORF">EB796_021881</name>
</gene>